<organism evidence="1">
    <name type="scientific">viral metagenome</name>
    <dbReference type="NCBI Taxonomy" id="1070528"/>
    <lineage>
        <taxon>unclassified sequences</taxon>
        <taxon>metagenomes</taxon>
        <taxon>organismal metagenomes</taxon>
    </lineage>
</organism>
<dbReference type="AlphaFoldDB" id="A0A6C0DM56"/>
<proteinExistence type="predicted"/>
<dbReference type="EMBL" id="MN739643">
    <property type="protein sequence ID" value="QHT17561.1"/>
    <property type="molecule type" value="Genomic_DNA"/>
</dbReference>
<protein>
    <submittedName>
        <fullName evidence="1">Uncharacterized protein</fullName>
    </submittedName>
</protein>
<evidence type="ECO:0000313" key="1">
    <source>
        <dbReference type="EMBL" id="QHT17561.1"/>
    </source>
</evidence>
<accession>A0A6C0DM56</accession>
<name>A0A6C0DM56_9ZZZZ</name>
<reference evidence="1" key="1">
    <citation type="journal article" date="2020" name="Nature">
        <title>Giant virus diversity and host interactions through global metagenomics.</title>
        <authorList>
            <person name="Schulz F."/>
            <person name="Roux S."/>
            <person name="Paez-Espino D."/>
            <person name="Jungbluth S."/>
            <person name="Walsh D.A."/>
            <person name="Denef V.J."/>
            <person name="McMahon K.D."/>
            <person name="Konstantinidis K.T."/>
            <person name="Eloe-Fadrosh E.A."/>
            <person name="Kyrpides N.C."/>
            <person name="Woyke T."/>
        </authorList>
    </citation>
    <scope>NUCLEOTIDE SEQUENCE</scope>
    <source>
        <strain evidence="1">GVMAG-M-3300023174-30</strain>
    </source>
</reference>
<sequence length="252" mass="30273">MLNKIIIIIIILFLFYYIINANIETFVSKNYTNINEYPEDRFKIKSQLPYDIVLKNNNSKFYDYGNDELEEKFIKYFNINNVKIIQIIEGIEWSNKWNKPINNSKYYNNFLKYFKKCLASSTFDLPNESNKLEVIKSSYVRYKTNKTNPDVILLDVELLIYRKNKPLARHIKIITITNNIYFNVIFAKVIGVVNQQSLKTDIKSFDENNNYEIYEPTYKYKYDMNSFIFDTDDKLVHSEIEYKLYNKLLKDL</sequence>